<dbReference type="InterPro" id="IPR025333">
    <property type="entry name" value="DUF4239"/>
</dbReference>
<dbReference type="AlphaFoldDB" id="A0A7S4JUG4"/>
<feature type="chain" id="PRO_5030985469" description="ABC transmembrane type-1 domain-containing protein" evidence="3">
    <location>
        <begin position="21"/>
        <end position="334"/>
    </location>
</feature>
<feature type="transmembrane region" description="Helical" evidence="2">
    <location>
        <begin position="206"/>
        <end position="226"/>
    </location>
</feature>
<keyword evidence="2" id="KW-0472">Membrane</keyword>
<feature type="region of interest" description="Disordered" evidence="1">
    <location>
        <begin position="32"/>
        <end position="51"/>
    </location>
</feature>
<feature type="signal peptide" evidence="3">
    <location>
        <begin position="1"/>
        <end position="20"/>
    </location>
</feature>
<organism evidence="4">
    <name type="scientific">Odontella aurita</name>
    <dbReference type="NCBI Taxonomy" id="265563"/>
    <lineage>
        <taxon>Eukaryota</taxon>
        <taxon>Sar</taxon>
        <taxon>Stramenopiles</taxon>
        <taxon>Ochrophyta</taxon>
        <taxon>Bacillariophyta</taxon>
        <taxon>Mediophyceae</taxon>
        <taxon>Biddulphiophycidae</taxon>
        <taxon>Eupodiscales</taxon>
        <taxon>Odontellaceae</taxon>
        <taxon>Odontella</taxon>
    </lineage>
</organism>
<keyword evidence="3" id="KW-0732">Signal</keyword>
<name>A0A7S4JUG4_9STRA</name>
<gene>
    <name evidence="4" type="ORF">OAUR00152_LOCUS34092</name>
</gene>
<evidence type="ECO:0000256" key="2">
    <source>
        <dbReference type="SAM" id="Phobius"/>
    </source>
</evidence>
<protein>
    <recommendedName>
        <fullName evidence="5">ABC transmembrane type-1 domain-containing protein</fullName>
    </recommendedName>
</protein>
<accession>A0A7S4JUG4</accession>
<sequence length="334" mass="37386">MKNWGLFALLYISTADVGNTFTLPVPTQGRQKRTSLFDTSGEAKDTSSRKRRQRCVDFPSNCYEKVPSRSASRTKKGRKGQKAIPFVKLDPSIDAFSPFSDTGLSAGFPLEADLTDIMKNAEKTRLLTSRSYAKKEPFAQVNVTLPPMLNDLSTPPTKSIETYWAGAPFRLVVFLAAYGVFPYLTKFLETFVTMDPDEFDAITSKFTPGISILYGTFVSLTISILYNRQQSIQERVSTEASLIALLERNLLSIFRADKNAAIEASQSIADQIRTLVKSSRGRELMGIMYSDPYARILELIEERELELFRKNNDLGAQGVSLLCLQLMCPCRCNT</sequence>
<proteinExistence type="predicted"/>
<evidence type="ECO:0000256" key="3">
    <source>
        <dbReference type="SAM" id="SignalP"/>
    </source>
</evidence>
<dbReference type="EMBL" id="HBKQ01049443">
    <property type="protein sequence ID" value="CAE2274648.1"/>
    <property type="molecule type" value="Transcribed_RNA"/>
</dbReference>
<reference evidence="4" key="1">
    <citation type="submission" date="2021-01" db="EMBL/GenBank/DDBJ databases">
        <authorList>
            <person name="Corre E."/>
            <person name="Pelletier E."/>
            <person name="Niang G."/>
            <person name="Scheremetjew M."/>
            <person name="Finn R."/>
            <person name="Kale V."/>
            <person name="Holt S."/>
            <person name="Cochrane G."/>
            <person name="Meng A."/>
            <person name="Brown T."/>
            <person name="Cohen L."/>
        </authorList>
    </citation>
    <scope>NUCLEOTIDE SEQUENCE</scope>
    <source>
        <strain evidence="4">Isolate 1302-5</strain>
    </source>
</reference>
<keyword evidence="2" id="KW-1133">Transmembrane helix</keyword>
<evidence type="ECO:0000313" key="4">
    <source>
        <dbReference type="EMBL" id="CAE2274648.1"/>
    </source>
</evidence>
<feature type="transmembrane region" description="Helical" evidence="2">
    <location>
        <begin position="163"/>
        <end position="185"/>
    </location>
</feature>
<dbReference type="Pfam" id="PF14023">
    <property type="entry name" value="Bestrophin-like"/>
    <property type="match status" value="1"/>
</dbReference>
<evidence type="ECO:0000256" key="1">
    <source>
        <dbReference type="SAM" id="MobiDB-lite"/>
    </source>
</evidence>
<evidence type="ECO:0008006" key="5">
    <source>
        <dbReference type="Google" id="ProtNLM"/>
    </source>
</evidence>
<keyword evidence="2" id="KW-0812">Transmembrane</keyword>